<evidence type="ECO:0000313" key="2">
    <source>
        <dbReference type="Proteomes" id="UP001377168"/>
    </source>
</evidence>
<evidence type="ECO:0000313" key="1">
    <source>
        <dbReference type="EMBL" id="MEJ8631921.1"/>
    </source>
</evidence>
<comment type="caution">
    <text evidence="1">The sequence shown here is derived from an EMBL/GenBank/DDBJ whole genome shotgun (WGS) entry which is preliminary data.</text>
</comment>
<keyword evidence="2" id="KW-1185">Reference proteome</keyword>
<name>A0ACC6PKI7_9ACTN</name>
<reference evidence="1" key="1">
    <citation type="submission" date="2024-03" db="EMBL/GenBank/DDBJ databases">
        <title>Novel Streptomyces species of biotechnological and ecological value are a feature of Machair soil.</title>
        <authorList>
            <person name="Prole J.R."/>
            <person name="Goodfellow M."/>
            <person name="Allenby N."/>
            <person name="Ward A.C."/>
        </authorList>
    </citation>
    <scope>NUCLEOTIDE SEQUENCE</scope>
    <source>
        <strain evidence="1">MS2.AVA.5</strain>
    </source>
</reference>
<accession>A0ACC6PKI7</accession>
<dbReference type="Proteomes" id="UP001377168">
    <property type="component" value="Unassembled WGS sequence"/>
</dbReference>
<protein>
    <submittedName>
        <fullName evidence="1">Uncharacterized protein</fullName>
    </submittedName>
</protein>
<gene>
    <name evidence="1" type="ORF">WKI67_00160</name>
</gene>
<dbReference type="EMBL" id="JBBKAJ010000001">
    <property type="protein sequence ID" value="MEJ8631921.1"/>
    <property type="molecule type" value="Genomic_DNA"/>
</dbReference>
<organism evidence="1 2">
    <name type="scientific">Streptomyces achmelvichensis</name>
    <dbReference type="NCBI Taxonomy" id="3134111"/>
    <lineage>
        <taxon>Bacteria</taxon>
        <taxon>Bacillati</taxon>
        <taxon>Actinomycetota</taxon>
        <taxon>Actinomycetes</taxon>
        <taxon>Kitasatosporales</taxon>
        <taxon>Streptomycetaceae</taxon>
        <taxon>Streptomyces</taxon>
    </lineage>
</organism>
<proteinExistence type="predicted"/>
<sequence>MTVDVLDDGEPVIAEADQKLLLAQGLTLALHICHLGRSIEPPLQIRCVVSASTTNGTFRFHRIRAGQQEHHPNLDRYTLEKMIVIDTGSSSSPLSGRPRGGKRVGGSVRGRAPCVGRAASSFSSGAGAARWRLG</sequence>